<comment type="caution">
    <text evidence="1">The sequence shown here is derived from an EMBL/GenBank/DDBJ whole genome shotgun (WGS) entry which is preliminary data.</text>
</comment>
<evidence type="ECO:0000313" key="2">
    <source>
        <dbReference type="Proteomes" id="UP000266177"/>
    </source>
</evidence>
<evidence type="ECO:0000313" key="1">
    <source>
        <dbReference type="EMBL" id="RJG24797.1"/>
    </source>
</evidence>
<proteinExistence type="predicted"/>
<dbReference type="Proteomes" id="UP000266177">
    <property type="component" value="Unassembled WGS sequence"/>
</dbReference>
<dbReference type="EMBL" id="QYZD01000005">
    <property type="protein sequence ID" value="RJG24797.1"/>
    <property type="molecule type" value="Genomic_DNA"/>
</dbReference>
<gene>
    <name evidence="1" type="ORF">DQX05_08090</name>
</gene>
<accession>A0A3A3GP22</accession>
<reference evidence="1 2" key="1">
    <citation type="submission" date="2018-09" db="EMBL/GenBank/DDBJ databases">
        <title>Paenibacillus SK2017-BO5.</title>
        <authorList>
            <person name="Piskunova J.V."/>
            <person name="Dubiley S.A."/>
            <person name="Severinov K.V."/>
        </authorList>
    </citation>
    <scope>NUCLEOTIDE SEQUENCE [LARGE SCALE GENOMIC DNA]</scope>
    <source>
        <strain evidence="1 2">BO5</strain>
    </source>
</reference>
<dbReference type="RefSeq" id="WP_119792509.1">
    <property type="nucleotide sequence ID" value="NZ_QYZD01000005.1"/>
</dbReference>
<dbReference type="AlphaFoldDB" id="A0A3A3GP22"/>
<name>A0A3A3GP22_PANTH</name>
<protein>
    <submittedName>
        <fullName evidence="1">Uncharacterized protein</fullName>
    </submittedName>
</protein>
<sequence>MRKPYQKVLAALLIVALLGVGGAAIWNLNTKSHQNKNTNSYVRKATPEEIEDAESFRHVKTIGTKYGNFRLVESEKKLPADGIVYSTKDIDKHTKMVIINDRKYIRVD</sequence>
<organism evidence="1 2">
    <name type="scientific">Paenibacillus thiaminolyticus</name>
    <name type="common">Bacillus thiaminolyticus</name>
    <dbReference type="NCBI Taxonomy" id="49283"/>
    <lineage>
        <taxon>Bacteria</taxon>
        <taxon>Bacillati</taxon>
        <taxon>Bacillota</taxon>
        <taxon>Bacilli</taxon>
        <taxon>Bacillales</taxon>
        <taxon>Paenibacillaceae</taxon>
        <taxon>Paenibacillus</taxon>
    </lineage>
</organism>